<keyword evidence="3" id="KW-0862">Zinc</keyword>
<dbReference type="Gene3D" id="1.10.246.120">
    <property type="match status" value="1"/>
</dbReference>
<evidence type="ECO:0000313" key="7">
    <source>
        <dbReference type="EnsemblMetazoa" id="tetur32g01690.1"/>
    </source>
</evidence>
<dbReference type="Pfam" id="PF02204">
    <property type="entry name" value="VPS9"/>
    <property type="match status" value="1"/>
</dbReference>
<evidence type="ECO:0000256" key="1">
    <source>
        <dbReference type="ARBA" id="ARBA00022723"/>
    </source>
</evidence>
<dbReference type="EnsemblMetazoa" id="tetur32g01690.1">
    <property type="protein sequence ID" value="tetur32g01690.1"/>
    <property type="gene ID" value="tetur32g01690"/>
</dbReference>
<dbReference type="PROSITE" id="PS51205">
    <property type="entry name" value="VPS9"/>
    <property type="match status" value="1"/>
</dbReference>
<evidence type="ECO:0000259" key="6">
    <source>
        <dbReference type="PROSITE" id="PS51205"/>
    </source>
</evidence>
<dbReference type="Pfam" id="PF18151">
    <property type="entry name" value="DUF5601"/>
    <property type="match status" value="1"/>
</dbReference>
<name>T1L217_TETUR</name>
<evidence type="ECO:0000256" key="2">
    <source>
        <dbReference type="ARBA" id="ARBA00022771"/>
    </source>
</evidence>
<gene>
    <name evidence="7" type="primary">107369542</name>
</gene>
<evidence type="ECO:0000256" key="3">
    <source>
        <dbReference type="ARBA" id="ARBA00022833"/>
    </source>
</evidence>
<feature type="domain" description="A20-type" evidence="5">
    <location>
        <begin position="11"/>
        <end position="45"/>
    </location>
</feature>
<proteinExistence type="predicted"/>
<dbReference type="GO" id="GO:0030139">
    <property type="term" value="C:endocytic vesicle"/>
    <property type="evidence" value="ECO:0007669"/>
    <property type="project" value="TreeGrafter"/>
</dbReference>
<dbReference type="HOGENOM" id="CLU_018416_1_0_1"/>
<dbReference type="KEGG" id="tut:107369542"/>
<feature type="compositionally biased region" description="Low complexity" evidence="4">
    <location>
        <begin position="577"/>
        <end position="586"/>
    </location>
</feature>
<feature type="domain" description="VPS9" evidence="6">
    <location>
        <begin position="293"/>
        <end position="436"/>
    </location>
</feature>
<dbReference type="SMART" id="SM00167">
    <property type="entry name" value="VPS9"/>
    <property type="match status" value="1"/>
</dbReference>
<evidence type="ECO:0000259" key="5">
    <source>
        <dbReference type="PROSITE" id="PS51036"/>
    </source>
</evidence>
<keyword evidence="2" id="KW-0863">Zinc-finger</keyword>
<feature type="region of interest" description="Disordered" evidence="4">
    <location>
        <begin position="74"/>
        <end position="126"/>
    </location>
</feature>
<dbReference type="OMA" id="GHYQANV"/>
<accession>T1L217</accession>
<evidence type="ECO:0008006" key="9">
    <source>
        <dbReference type="Google" id="ProtNLM"/>
    </source>
</evidence>
<dbReference type="PANTHER" id="PTHR23101:SF122">
    <property type="entry name" value="RABAPTIN-5-ASSOCIATED EXCHANGE FACTOR FOR RAB5"/>
    <property type="match status" value="1"/>
</dbReference>
<feature type="compositionally biased region" description="Low complexity" evidence="4">
    <location>
        <begin position="74"/>
        <end position="109"/>
    </location>
</feature>
<sequence length="631" mass="69767">MMMKKTGIVFDDKNLLCKANCGYYGNPEWDGFCSMCYKNRSSLIRSTSSPSKNFSKSDSLASLNESLPGLTSRLSPILGSSGSPNSSSSSHLASSSTGHPTSTSPSSFTKFEEKKKQQVEKRSKTLRSIFKLSSRGSSGLRDGSNSKLSTGSINSSLPASAASRLTALKQQNFFSLDSLSLAGDDVLNRITSSSVGSSVLGTLTSSNSTDGPLEDIHKQVAKVIDKLHNLSTIEEMSEVVYEFYTSMADRFASNAIYEEVVQESIDQLVDYTETRLLSTLYNPIFTRILTEDEEKDLKMQKRIKSLNWIMTEHLELELDLRNPEIRDLLDKAISDIIEMGSKQIPLEKLECIVNCSKAIFELLQVARNGPVSADQFLPALVFVVIKANPPLLHSNIKFINRFSNPRRLMSGEAGYYFTNLCCAVAFIEKLNGESLNLPEEDFQIYLNGEALPPGYIQQSAYLSEPLRIMYSNAVLLKSLTEKHTTFETEVRELKEKMKSFRDSMMSKIDSVSKMPQITVSQELRRKVFGSRVTLSPLYDDLTQPNKEGILVQIEDFPPSSNSSTKLTAPSPPPPPSSSSLSNTKPAVNTTNEDSVSSNSDLLNNPLMSGQFDADSDQVNLPEPLLPEIIQK</sequence>
<dbReference type="STRING" id="32264.T1L217"/>
<organism evidence="7 8">
    <name type="scientific">Tetranychus urticae</name>
    <name type="common">Two-spotted spider mite</name>
    <dbReference type="NCBI Taxonomy" id="32264"/>
    <lineage>
        <taxon>Eukaryota</taxon>
        <taxon>Metazoa</taxon>
        <taxon>Ecdysozoa</taxon>
        <taxon>Arthropoda</taxon>
        <taxon>Chelicerata</taxon>
        <taxon>Arachnida</taxon>
        <taxon>Acari</taxon>
        <taxon>Acariformes</taxon>
        <taxon>Trombidiformes</taxon>
        <taxon>Prostigmata</taxon>
        <taxon>Eleutherengona</taxon>
        <taxon>Raphignathae</taxon>
        <taxon>Tetranychoidea</taxon>
        <taxon>Tetranychidae</taxon>
        <taxon>Tetranychus</taxon>
    </lineage>
</organism>
<dbReference type="GO" id="GO:0016192">
    <property type="term" value="P:vesicle-mediated transport"/>
    <property type="evidence" value="ECO:0007669"/>
    <property type="project" value="InterPro"/>
</dbReference>
<dbReference type="PANTHER" id="PTHR23101">
    <property type="entry name" value="RAB GDP/GTP EXCHANGE FACTOR"/>
    <property type="match status" value="1"/>
</dbReference>
<keyword evidence="1" id="KW-0479">Metal-binding</keyword>
<feature type="region of interest" description="Disordered" evidence="4">
    <location>
        <begin position="555"/>
        <end position="631"/>
    </location>
</feature>
<feature type="compositionally biased region" description="Low complexity" evidence="4">
    <location>
        <begin position="594"/>
        <end position="608"/>
    </location>
</feature>
<dbReference type="InterPro" id="IPR037191">
    <property type="entry name" value="VPS9_dom_sf"/>
</dbReference>
<dbReference type="SUPFAM" id="SSF109993">
    <property type="entry name" value="VPS9 domain"/>
    <property type="match status" value="1"/>
</dbReference>
<dbReference type="SMART" id="SM00259">
    <property type="entry name" value="ZnF_A20"/>
    <property type="match status" value="1"/>
</dbReference>
<dbReference type="Proteomes" id="UP000015104">
    <property type="component" value="Unassembled WGS sequence"/>
</dbReference>
<reference evidence="7" key="2">
    <citation type="submission" date="2015-06" db="UniProtKB">
        <authorList>
            <consortium name="EnsemblMetazoa"/>
        </authorList>
    </citation>
    <scope>IDENTIFICATION</scope>
</reference>
<dbReference type="GO" id="GO:0003677">
    <property type="term" value="F:DNA binding"/>
    <property type="evidence" value="ECO:0007669"/>
    <property type="project" value="InterPro"/>
</dbReference>
<dbReference type="GO" id="GO:0031267">
    <property type="term" value="F:small GTPase binding"/>
    <property type="evidence" value="ECO:0007669"/>
    <property type="project" value="TreeGrafter"/>
</dbReference>
<dbReference type="GO" id="GO:0005085">
    <property type="term" value="F:guanyl-nucleotide exchange factor activity"/>
    <property type="evidence" value="ECO:0007669"/>
    <property type="project" value="InterPro"/>
</dbReference>
<dbReference type="Pfam" id="PF01754">
    <property type="entry name" value="zf-A20"/>
    <property type="match status" value="1"/>
</dbReference>
<feature type="compositionally biased region" description="Basic and acidic residues" evidence="4">
    <location>
        <begin position="110"/>
        <end position="123"/>
    </location>
</feature>
<keyword evidence="8" id="KW-1185">Reference proteome</keyword>
<dbReference type="PROSITE" id="PS51036">
    <property type="entry name" value="ZF_A20"/>
    <property type="match status" value="1"/>
</dbReference>
<dbReference type="EMBL" id="CAEY01000924">
    <property type="status" value="NOT_ANNOTATED_CDS"/>
    <property type="molecule type" value="Genomic_DNA"/>
</dbReference>
<dbReference type="AlphaFoldDB" id="T1L217"/>
<dbReference type="Gene3D" id="1.20.5.4770">
    <property type="match status" value="1"/>
</dbReference>
<dbReference type="InterPro" id="IPR002653">
    <property type="entry name" value="Znf_A20"/>
</dbReference>
<dbReference type="InterPro" id="IPR041545">
    <property type="entry name" value="DUF5601"/>
</dbReference>
<dbReference type="GO" id="GO:0008270">
    <property type="term" value="F:zinc ion binding"/>
    <property type="evidence" value="ECO:0007669"/>
    <property type="project" value="UniProtKB-KW"/>
</dbReference>
<protein>
    <recommendedName>
        <fullName evidence="9">VPS9 domain-containing protein</fullName>
    </recommendedName>
</protein>
<reference evidence="8" key="1">
    <citation type="submission" date="2011-08" db="EMBL/GenBank/DDBJ databases">
        <authorList>
            <person name="Rombauts S."/>
        </authorList>
    </citation>
    <scope>NUCLEOTIDE SEQUENCE</scope>
    <source>
        <strain evidence="8">London</strain>
    </source>
</reference>
<dbReference type="SUPFAM" id="SSF57716">
    <property type="entry name" value="Glucocorticoid receptor-like (DNA-binding domain)"/>
    <property type="match status" value="1"/>
</dbReference>
<dbReference type="InterPro" id="IPR045046">
    <property type="entry name" value="Vps9-like"/>
</dbReference>
<dbReference type="Gene3D" id="1.20.1050.80">
    <property type="entry name" value="VPS9 domain"/>
    <property type="match status" value="1"/>
</dbReference>
<dbReference type="eggNOG" id="KOG2319">
    <property type="taxonomic scope" value="Eukaryota"/>
</dbReference>
<evidence type="ECO:0000256" key="4">
    <source>
        <dbReference type="SAM" id="MobiDB-lite"/>
    </source>
</evidence>
<dbReference type="InterPro" id="IPR003123">
    <property type="entry name" value="VPS9"/>
</dbReference>
<evidence type="ECO:0000313" key="8">
    <source>
        <dbReference type="Proteomes" id="UP000015104"/>
    </source>
</evidence>
<dbReference type="OrthoDB" id="300289at2759"/>
<dbReference type="GO" id="GO:0005829">
    <property type="term" value="C:cytosol"/>
    <property type="evidence" value="ECO:0007669"/>
    <property type="project" value="TreeGrafter"/>
</dbReference>